<comment type="caution">
    <text evidence="5">The sequence shown here is derived from an EMBL/GenBank/DDBJ whole genome shotgun (WGS) entry which is preliminary data.</text>
</comment>
<comment type="similarity">
    <text evidence="1 3">Belongs to the short-chain dehydrogenases/reductases (SDR) family.</text>
</comment>
<gene>
    <name evidence="5" type="ORF">GCM10023220_68160</name>
</gene>
<dbReference type="InterPro" id="IPR002347">
    <property type="entry name" value="SDR_fam"/>
</dbReference>
<dbReference type="Proteomes" id="UP001501265">
    <property type="component" value="Unassembled WGS sequence"/>
</dbReference>
<dbReference type="Pfam" id="PF00106">
    <property type="entry name" value="adh_short"/>
    <property type="match status" value="1"/>
</dbReference>
<sequence length="330" mass="33489">MGEVEGKEGKEGTEGLEMVERSERSERSESSEGSEGSESSGSAEGMADGLADGAGHVAVPQGNGSPAGGRVVLVTGGASGIGAAVAGRLAARGDRVLVADIDARRGEAVAARTGALFLRTNVAELEDNEAAVEAAVAAFGRLDVVHLNAGITGGTSLGPDFDLDGYRKIVGINLDSVVFGIQAALPHVRRSGGRIVVTASAAALRPSIEVVYSATKSAVVALVRSLAPVLQRDGVTLNALCPGLVDTPLIAARRSSISAAGLPVASAEQVADAFETVLADERTGQAWLVMADRPVIPFPFPELPVPGAEKLIAKTIHGADMGAPSDMETP</sequence>
<evidence type="ECO:0000256" key="1">
    <source>
        <dbReference type="ARBA" id="ARBA00006484"/>
    </source>
</evidence>
<evidence type="ECO:0000313" key="6">
    <source>
        <dbReference type="Proteomes" id="UP001501265"/>
    </source>
</evidence>
<evidence type="ECO:0000256" key="4">
    <source>
        <dbReference type="SAM" id="MobiDB-lite"/>
    </source>
</evidence>
<feature type="compositionally biased region" description="Basic and acidic residues" evidence="4">
    <location>
        <begin position="1"/>
        <end position="30"/>
    </location>
</feature>
<keyword evidence="6" id="KW-1185">Reference proteome</keyword>
<keyword evidence="2" id="KW-0560">Oxidoreductase</keyword>
<evidence type="ECO:0000256" key="3">
    <source>
        <dbReference type="RuleBase" id="RU000363"/>
    </source>
</evidence>
<dbReference type="PROSITE" id="PS00061">
    <property type="entry name" value="ADH_SHORT"/>
    <property type="match status" value="1"/>
</dbReference>
<dbReference type="PANTHER" id="PTHR43180:SF33">
    <property type="entry name" value="15-HYDROXYPROSTAGLANDIN DEHYDROGENASE [NAD(+)]-LIKE"/>
    <property type="match status" value="1"/>
</dbReference>
<accession>A0ABP9D2B5</accession>
<dbReference type="EMBL" id="BAABIG010000092">
    <property type="protein sequence ID" value="GAA4824763.1"/>
    <property type="molecule type" value="Genomic_DNA"/>
</dbReference>
<feature type="region of interest" description="Disordered" evidence="4">
    <location>
        <begin position="1"/>
        <end position="65"/>
    </location>
</feature>
<protein>
    <recommendedName>
        <fullName evidence="7">Dehydrogenase</fullName>
    </recommendedName>
</protein>
<reference evidence="6" key="1">
    <citation type="journal article" date="2019" name="Int. J. Syst. Evol. Microbiol.">
        <title>The Global Catalogue of Microorganisms (GCM) 10K type strain sequencing project: providing services to taxonomists for standard genome sequencing and annotation.</title>
        <authorList>
            <consortium name="The Broad Institute Genomics Platform"/>
            <consortium name="The Broad Institute Genome Sequencing Center for Infectious Disease"/>
            <person name="Wu L."/>
            <person name="Ma J."/>
        </authorList>
    </citation>
    <scope>NUCLEOTIDE SEQUENCE [LARGE SCALE GENOMIC DNA]</scope>
    <source>
        <strain evidence="6">JCM 18081</strain>
    </source>
</reference>
<dbReference type="Gene3D" id="3.40.50.720">
    <property type="entry name" value="NAD(P)-binding Rossmann-like Domain"/>
    <property type="match status" value="1"/>
</dbReference>
<organism evidence="5 6">
    <name type="scientific">Streptomyces ziwulingensis</name>
    <dbReference type="NCBI Taxonomy" id="1045501"/>
    <lineage>
        <taxon>Bacteria</taxon>
        <taxon>Bacillati</taxon>
        <taxon>Actinomycetota</taxon>
        <taxon>Actinomycetes</taxon>
        <taxon>Kitasatosporales</taxon>
        <taxon>Streptomycetaceae</taxon>
        <taxon>Streptomyces</taxon>
    </lineage>
</organism>
<feature type="compositionally biased region" description="Low complexity" evidence="4">
    <location>
        <begin position="31"/>
        <end position="42"/>
    </location>
</feature>
<evidence type="ECO:0008006" key="7">
    <source>
        <dbReference type="Google" id="ProtNLM"/>
    </source>
</evidence>
<proteinExistence type="inferred from homology"/>
<dbReference type="SUPFAM" id="SSF51735">
    <property type="entry name" value="NAD(P)-binding Rossmann-fold domains"/>
    <property type="match status" value="1"/>
</dbReference>
<evidence type="ECO:0000256" key="2">
    <source>
        <dbReference type="ARBA" id="ARBA00023002"/>
    </source>
</evidence>
<dbReference type="PRINTS" id="PR00080">
    <property type="entry name" value="SDRFAMILY"/>
</dbReference>
<name>A0ABP9D2B5_9ACTN</name>
<dbReference type="InterPro" id="IPR020904">
    <property type="entry name" value="Sc_DH/Rdtase_CS"/>
</dbReference>
<dbReference type="PRINTS" id="PR00081">
    <property type="entry name" value="GDHRDH"/>
</dbReference>
<evidence type="ECO:0000313" key="5">
    <source>
        <dbReference type="EMBL" id="GAA4824763.1"/>
    </source>
</evidence>
<dbReference type="InterPro" id="IPR036291">
    <property type="entry name" value="NAD(P)-bd_dom_sf"/>
</dbReference>
<dbReference type="PANTHER" id="PTHR43180">
    <property type="entry name" value="3-OXOACYL-(ACYL-CARRIER-PROTEIN) REDUCTASE (AFU_ORTHOLOGUE AFUA_6G11210)"/>
    <property type="match status" value="1"/>
</dbReference>